<name>A0A3F3AF84_CLOB6</name>
<dbReference type="RefSeq" id="WP_003361924.1">
    <property type="nucleotide sequence ID" value="NC_012658.1"/>
</dbReference>
<keyword evidence="1" id="KW-0472">Membrane</keyword>
<dbReference type="AlphaFoldDB" id="A0A3F3AF84"/>
<proteinExistence type="predicted"/>
<keyword evidence="1" id="KW-1133">Transmembrane helix</keyword>
<protein>
    <submittedName>
        <fullName evidence="2">Lipoprotein</fullName>
    </submittedName>
</protein>
<reference evidence="2 3" key="1">
    <citation type="journal article" date="2007" name="PLoS ONE">
        <title>Analysis of the neurotoxin complex genes in Clostridium botulinum A1-A4 and B1 strains: BoNT/A3, /Ba4 and /B1 clusters are located within plasmids.</title>
        <authorList>
            <person name="Smith T.J."/>
            <person name="Hill K.K."/>
            <person name="Foley B.T."/>
            <person name="Detter J.C."/>
            <person name="Munk A.C."/>
            <person name="Bruce D.C."/>
            <person name="Doggett N.A."/>
            <person name="Smith L.A."/>
            <person name="Marks J.D."/>
            <person name="Xie G."/>
            <person name="Brettin T.S."/>
        </authorList>
    </citation>
    <scope>NUCLEOTIDE SEQUENCE [LARGE SCALE GENOMIC DNA]</scope>
    <source>
        <strain evidence="3">657 / Type Ba4</strain>
    </source>
</reference>
<dbReference type="EMBL" id="CP001083">
    <property type="protein sequence ID" value="ACQ54418.1"/>
    <property type="molecule type" value="Genomic_DNA"/>
</dbReference>
<sequence>MISKKILAFIAMTIMMISLLIGCSNNTMDKVYNDNSKIASVYDIFGLDKSDEIIESGIYKGKLKLSGSGTIWAYESSSDFDLKVPYILSVKSGKAKIVLISPDNTVVNLVENTDKATMKETTSLTLPIKKGNNRIKLVGYKKADIDIELHIEKGTFEKISFN</sequence>
<keyword evidence="1" id="KW-0812">Transmembrane</keyword>
<dbReference type="KEGG" id="cbi:CLJ_B2364"/>
<feature type="transmembrane region" description="Helical" evidence="1">
    <location>
        <begin position="6"/>
        <end position="23"/>
    </location>
</feature>
<reference evidence="3" key="2">
    <citation type="submission" date="2008-05" db="EMBL/GenBank/DDBJ databases">
        <title>Genome sequence of Clostridium botulinum Ba4 strain 657.</title>
        <authorList>
            <person name="Shrivastava S."/>
            <person name="Brown J.L."/>
            <person name="Bruce D."/>
            <person name="Detter C."/>
            <person name="Munk C."/>
            <person name="Smith L.A."/>
            <person name="Smith T.J."/>
            <person name="Sutton G."/>
            <person name="Brettin T.S."/>
        </authorList>
    </citation>
    <scope>NUCLEOTIDE SEQUENCE [LARGE SCALE GENOMIC DNA]</scope>
    <source>
        <strain evidence="3">657 / Type Ba4</strain>
    </source>
</reference>
<keyword evidence="2" id="KW-0449">Lipoprotein</keyword>
<organism evidence="2 3">
    <name type="scientific">Clostridium botulinum (strain 657 / Type Ba4)</name>
    <dbReference type="NCBI Taxonomy" id="515621"/>
    <lineage>
        <taxon>Bacteria</taxon>
        <taxon>Bacillati</taxon>
        <taxon>Bacillota</taxon>
        <taxon>Clostridia</taxon>
        <taxon>Eubacteriales</taxon>
        <taxon>Clostridiaceae</taxon>
        <taxon>Clostridium</taxon>
    </lineage>
</organism>
<dbReference type="Proteomes" id="UP000002333">
    <property type="component" value="Chromosome"/>
</dbReference>
<evidence type="ECO:0000313" key="3">
    <source>
        <dbReference type="Proteomes" id="UP000002333"/>
    </source>
</evidence>
<dbReference type="PROSITE" id="PS51257">
    <property type="entry name" value="PROKAR_LIPOPROTEIN"/>
    <property type="match status" value="1"/>
</dbReference>
<evidence type="ECO:0000313" key="2">
    <source>
        <dbReference type="EMBL" id="ACQ54418.1"/>
    </source>
</evidence>
<accession>A0A3F3AF84</accession>
<evidence type="ECO:0000256" key="1">
    <source>
        <dbReference type="SAM" id="Phobius"/>
    </source>
</evidence>
<gene>
    <name evidence="2" type="ordered locus">CLJ_B2364</name>
</gene>